<feature type="non-terminal residue" evidence="1">
    <location>
        <position position="1"/>
    </location>
</feature>
<organism evidence="1 2">
    <name type="scientific">Symbiodinium pilosum</name>
    <name type="common">Dinoflagellate</name>
    <dbReference type="NCBI Taxonomy" id="2952"/>
    <lineage>
        <taxon>Eukaryota</taxon>
        <taxon>Sar</taxon>
        <taxon>Alveolata</taxon>
        <taxon>Dinophyceae</taxon>
        <taxon>Suessiales</taxon>
        <taxon>Symbiodiniaceae</taxon>
        <taxon>Symbiodinium</taxon>
    </lineage>
</organism>
<reference evidence="1" key="1">
    <citation type="submission" date="2021-02" db="EMBL/GenBank/DDBJ databases">
        <authorList>
            <person name="Dougan E. K."/>
            <person name="Rhodes N."/>
            <person name="Thang M."/>
            <person name="Chan C."/>
        </authorList>
    </citation>
    <scope>NUCLEOTIDE SEQUENCE</scope>
</reference>
<gene>
    <name evidence="1" type="primary">Zdhhc20</name>
    <name evidence="1" type="ORF">SPIL2461_LOCUS13222</name>
</gene>
<dbReference type="AlphaFoldDB" id="A0A812T8I8"/>
<accession>A0A812T8I8</accession>
<comment type="caution">
    <text evidence="1">The sequence shown here is derived from an EMBL/GenBank/DDBJ whole genome shotgun (WGS) entry which is preliminary data.</text>
</comment>
<dbReference type="Proteomes" id="UP000649617">
    <property type="component" value="Unassembled WGS sequence"/>
</dbReference>
<name>A0A812T8I8_SYMPI</name>
<keyword evidence="2" id="KW-1185">Reference proteome</keyword>
<evidence type="ECO:0000313" key="2">
    <source>
        <dbReference type="Proteomes" id="UP000649617"/>
    </source>
</evidence>
<sequence length="145" mass="15914">GDWESSAARAAQLFRLKDTVASLYAWGLLPRSTLKDIVEALKKEVEEPSKMVILDPIAGTGLHSVLLRQAGLKVWCADSVDGGSTQTSGADRPLGHKLLEPVHEHRFCCSSSRSCRRGRGQCRSERCWKICGLDGTGEPRRIRLG</sequence>
<dbReference type="EMBL" id="CAJNIZ010028535">
    <property type="protein sequence ID" value="CAE7509066.1"/>
    <property type="molecule type" value="Genomic_DNA"/>
</dbReference>
<proteinExistence type="predicted"/>
<dbReference type="OrthoDB" id="440727at2759"/>
<protein>
    <submittedName>
        <fullName evidence="1">Zdhhc20 protein</fullName>
    </submittedName>
</protein>
<evidence type="ECO:0000313" key="1">
    <source>
        <dbReference type="EMBL" id="CAE7509066.1"/>
    </source>
</evidence>